<gene>
    <name evidence="2" type="ORF">C0Q70_04020</name>
</gene>
<sequence length="69" mass="7860">MWQNVFVIRVVLRISCLLLNIRQHDYQGSIGVVNNEGLVYPIMQHAHGLNDLVRETGSKLKEWCKGGDP</sequence>
<proteinExistence type="predicted"/>
<name>A0A2T7PUH1_POMCA</name>
<dbReference type="EMBL" id="PZQS01000002">
    <property type="protein sequence ID" value="PVD37027.1"/>
    <property type="molecule type" value="Genomic_DNA"/>
</dbReference>
<evidence type="ECO:0000313" key="2">
    <source>
        <dbReference type="EMBL" id="PVD37027.1"/>
    </source>
</evidence>
<comment type="caution">
    <text evidence="2">The sequence shown here is derived from an EMBL/GenBank/DDBJ whole genome shotgun (WGS) entry which is preliminary data.</text>
</comment>
<dbReference type="Proteomes" id="UP000245119">
    <property type="component" value="Linkage Group LG2"/>
</dbReference>
<dbReference type="AlphaFoldDB" id="A0A2T7PUH1"/>
<keyword evidence="1" id="KW-0732">Signal</keyword>
<reference evidence="2 3" key="1">
    <citation type="submission" date="2018-04" db="EMBL/GenBank/DDBJ databases">
        <title>The genome of golden apple snail Pomacea canaliculata provides insight into stress tolerance and invasive adaptation.</title>
        <authorList>
            <person name="Liu C."/>
            <person name="Liu B."/>
            <person name="Ren Y."/>
            <person name="Zhang Y."/>
            <person name="Wang H."/>
            <person name="Li S."/>
            <person name="Jiang F."/>
            <person name="Yin L."/>
            <person name="Zhang G."/>
            <person name="Qian W."/>
            <person name="Fan W."/>
        </authorList>
    </citation>
    <scope>NUCLEOTIDE SEQUENCE [LARGE SCALE GENOMIC DNA]</scope>
    <source>
        <strain evidence="2">SZHN2017</strain>
        <tissue evidence="2">Muscle</tissue>
    </source>
</reference>
<organism evidence="2 3">
    <name type="scientific">Pomacea canaliculata</name>
    <name type="common">Golden apple snail</name>
    <dbReference type="NCBI Taxonomy" id="400727"/>
    <lineage>
        <taxon>Eukaryota</taxon>
        <taxon>Metazoa</taxon>
        <taxon>Spiralia</taxon>
        <taxon>Lophotrochozoa</taxon>
        <taxon>Mollusca</taxon>
        <taxon>Gastropoda</taxon>
        <taxon>Caenogastropoda</taxon>
        <taxon>Architaenioglossa</taxon>
        <taxon>Ampullarioidea</taxon>
        <taxon>Ampullariidae</taxon>
        <taxon>Pomacea</taxon>
    </lineage>
</organism>
<evidence type="ECO:0000256" key="1">
    <source>
        <dbReference type="SAM" id="SignalP"/>
    </source>
</evidence>
<protein>
    <submittedName>
        <fullName evidence="2">Uncharacterized protein</fullName>
    </submittedName>
</protein>
<accession>A0A2T7PUH1</accession>
<feature type="signal peptide" evidence="1">
    <location>
        <begin position="1"/>
        <end position="23"/>
    </location>
</feature>
<feature type="chain" id="PRO_5015587212" evidence="1">
    <location>
        <begin position="24"/>
        <end position="69"/>
    </location>
</feature>
<evidence type="ECO:0000313" key="3">
    <source>
        <dbReference type="Proteomes" id="UP000245119"/>
    </source>
</evidence>
<keyword evidence="3" id="KW-1185">Reference proteome</keyword>